<gene>
    <name evidence="2" type="ORF">E4U02_11735</name>
</gene>
<feature type="transmembrane region" description="Helical" evidence="1">
    <location>
        <begin position="55"/>
        <end position="74"/>
    </location>
</feature>
<dbReference type="Proteomes" id="UP000298358">
    <property type="component" value="Unassembled WGS sequence"/>
</dbReference>
<evidence type="ECO:0000256" key="1">
    <source>
        <dbReference type="SAM" id="Phobius"/>
    </source>
</evidence>
<organism evidence="2 3">
    <name type="scientific">Microbacterium paludicola</name>
    <dbReference type="NCBI Taxonomy" id="300019"/>
    <lineage>
        <taxon>Bacteria</taxon>
        <taxon>Bacillati</taxon>
        <taxon>Actinomycetota</taxon>
        <taxon>Actinomycetes</taxon>
        <taxon>Micrococcales</taxon>
        <taxon>Microbacteriaceae</taxon>
        <taxon>Microbacterium</taxon>
    </lineage>
</organism>
<keyword evidence="1" id="KW-0812">Transmembrane</keyword>
<keyword evidence="3" id="KW-1185">Reference proteome</keyword>
<name>A0A4Y9FSL6_9MICO</name>
<feature type="transmembrane region" description="Helical" evidence="1">
    <location>
        <begin position="194"/>
        <end position="216"/>
    </location>
</feature>
<sequence length="246" mass="25450">MTVSRRFSLGLGHSTYAAVFGVVSLGIILNALLVVACLPFLVLLMTTDPARSWPLLALAAPLCAPALTAAAWTFRVHGTTVSGAAEGGVVRTFLAGYRATWRRALPLGALVTAFVTVALVDVRMLAETPAAVYVVPLLLVATVLACGVAVVAAVAIAEAPEARLRDILRASLFLAVTRGHLTIVSLVVLAAQAVLFTAMPALALGLTASASLYLVWANGRFTLRPVLSTADSDDVTHTQAAPAGAR</sequence>
<dbReference type="AlphaFoldDB" id="A0A4Y9FSL6"/>
<keyword evidence="1" id="KW-1133">Transmembrane helix</keyword>
<reference evidence="2 3" key="1">
    <citation type="submission" date="2019-03" db="EMBL/GenBank/DDBJ databases">
        <title>Diversity of the mouse oral microbiome.</title>
        <authorList>
            <person name="Joseph S."/>
            <person name="Aduse-Opoku J."/>
            <person name="Curtis M."/>
            <person name="Wade W."/>
            <person name="Hashim A."/>
        </authorList>
    </citation>
    <scope>NUCLEOTIDE SEQUENCE [LARGE SCALE GENOMIC DNA]</scope>
    <source>
        <strain evidence="2 3">P1012</strain>
    </source>
</reference>
<feature type="transmembrane region" description="Helical" evidence="1">
    <location>
        <begin position="132"/>
        <end position="155"/>
    </location>
</feature>
<accession>A0A4Y9FSL6</accession>
<protein>
    <submittedName>
        <fullName evidence="2">Ferredoxin-NADPH reductase</fullName>
    </submittedName>
</protein>
<evidence type="ECO:0000313" key="3">
    <source>
        <dbReference type="Proteomes" id="UP000298358"/>
    </source>
</evidence>
<dbReference type="RefSeq" id="WP_135115025.1">
    <property type="nucleotide sequence ID" value="NZ_JADGLL010000032.1"/>
</dbReference>
<keyword evidence="1" id="KW-0472">Membrane</keyword>
<dbReference type="EMBL" id="SPQB01000032">
    <property type="protein sequence ID" value="TFU32219.1"/>
    <property type="molecule type" value="Genomic_DNA"/>
</dbReference>
<feature type="transmembrane region" description="Helical" evidence="1">
    <location>
        <begin position="104"/>
        <end position="126"/>
    </location>
</feature>
<feature type="transmembrane region" description="Helical" evidence="1">
    <location>
        <begin position="16"/>
        <end position="43"/>
    </location>
</feature>
<dbReference type="OrthoDB" id="3402079at2"/>
<comment type="caution">
    <text evidence="2">The sequence shown here is derived from an EMBL/GenBank/DDBJ whole genome shotgun (WGS) entry which is preliminary data.</text>
</comment>
<evidence type="ECO:0000313" key="2">
    <source>
        <dbReference type="EMBL" id="TFU32219.1"/>
    </source>
</evidence>
<feature type="transmembrane region" description="Helical" evidence="1">
    <location>
        <begin position="167"/>
        <end position="188"/>
    </location>
</feature>
<proteinExistence type="predicted"/>